<dbReference type="Pfam" id="PF02371">
    <property type="entry name" value="Transposase_20"/>
    <property type="match status" value="1"/>
</dbReference>
<dbReference type="PANTHER" id="PTHR33055">
    <property type="entry name" value="TRANSPOSASE FOR INSERTION SEQUENCE ELEMENT IS1111A"/>
    <property type="match status" value="1"/>
</dbReference>
<dbReference type="GO" id="GO:0003677">
    <property type="term" value="F:DNA binding"/>
    <property type="evidence" value="ECO:0007669"/>
    <property type="project" value="InterPro"/>
</dbReference>
<dbReference type="InterPro" id="IPR003346">
    <property type="entry name" value="Transposase_20"/>
</dbReference>
<dbReference type="InterPro" id="IPR002525">
    <property type="entry name" value="Transp_IS110-like_N"/>
</dbReference>
<feature type="domain" description="Transposase IS110-like N-terminal" evidence="1">
    <location>
        <begin position="8"/>
        <end position="146"/>
    </location>
</feature>
<dbReference type="InterPro" id="IPR047650">
    <property type="entry name" value="Transpos_IS110"/>
</dbReference>
<proteinExistence type="predicted"/>
<evidence type="ECO:0000313" key="4">
    <source>
        <dbReference type="Proteomes" id="UP000429232"/>
    </source>
</evidence>
<dbReference type="RefSeq" id="WP_157522958.1">
    <property type="nucleotide sequence ID" value="NZ_CP066775.1"/>
</dbReference>
<dbReference type="KEGG" id="mgik:GO620_001480"/>
<feature type="domain" description="Transposase IS116/IS110/IS902 C-terminal" evidence="2">
    <location>
        <begin position="207"/>
        <end position="292"/>
    </location>
</feature>
<dbReference type="GO" id="GO:0004803">
    <property type="term" value="F:transposase activity"/>
    <property type="evidence" value="ECO:0007669"/>
    <property type="project" value="InterPro"/>
</dbReference>
<evidence type="ECO:0000259" key="2">
    <source>
        <dbReference type="Pfam" id="PF02371"/>
    </source>
</evidence>
<dbReference type="Pfam" id="PF01548">
    <property type="entry name" value="DEDD_Tnp_IS110"/>
    <property type="match status" value="1"/>
</dbReference>
<dbReference type="AlphaFoldDB" id="A0A6I4HWA2"/>
<protein>
    <submittedName>
        <fullName evidence="3">IS110 family transposase</fullName>
    </submittedName>
</protein>
<reference evidence="3 4" key="1">
    <citation type="submission" date="2020-12" db="EMBL/GenBank/DDBJ databases">
        <title>HMF7856_wgs.fasta genome submission.</title>
        <authorList>
            <person name="Kang H."/>
            <person name="Kim H."/>
            <person name="Joh K."/>
        </authorList>
    </citation>
    <scope>NUCLEOTIDE SEQUENCE [LARGE SCALE GENOMIC DNA]</scope>
    <source>
        <strain evidence="3 4">HMF7856</strain>
    </source>
</reference>
<dbReference type="GO" id="GO:0006313">
    <property type="term" value="P:DNA transposition"/>
    <property type="evidence" value="ECO:0007669"/>
    <property type="project" value="InterPro"/>
</dbReference>
<dbReference type="PANTHER" id="PTHR33055:SF3">
    <property type="entry name" value="PUTATIVE TRANSPOSASE FOR IS117-RELATED"/>
    <property type="match status" value="1"/>
</dbReference>
<accession>A0A6I4HWA2</accession>
<evidence type="ECO:0000259" key="1">
    <source>
        <dbReference type="Pfam" id="PF01548"/>
    </source>
</evidence>
<keyword evidence="4" id="KW-1185">Reference proteome</keyword>
<name>A0A6I4HWA2_9SPHI</name>
<dbReference type="Proteomes" id="UP000429232">
    <property type="component" value="Chromosome"/>
</dbReference>
<sequence length="350" mass="39166">MKNLKYFIGIDISKNKLDLVILKDYALLKHEVIANTKQDIKDAIPRIKKLCGQPFSKMVFGFEHTGFYGNYLVDFLLKKRAQFVIENASQIRSSLGNIRGKNDIVDALRIAQYLYRNREHLKFWEPKRPIIDQLSALSTLRTRLITIQKALTTPIAEGTRFSNTTSAKQLKALCHSSIEAVSKEVKKINEEISILIVGDSKLNHLINIITSVPGVGVTTASQIIITTNEFKTIANGKKFACYAGVVPFLKSSGIVNGKARVSKMANHKMKSLLHLCALAAVRTKNSELNVYYKRKVAEGKNKLAVFNAVRNKIVLRIFACVTNDRLYSNSHQSISSGIRSLVRSSTNNVI</sequence>
<organism evidence="3 4">
    <name type="scientific">Mucilaginibacter ginkgonis</name>
    <dbReference type="NCBI Taxonomy" id="2682091"/>
    <lineage>
        <taxon>Bacteria</taxon>
        <taxon>Pseudomonadati</taxon>
        <taxon>Bacteroidota</taxon>
        <taxon>Sphingobacteriia</taxon>
        <taxon>Sphingobacteriales</taxon>
        <taxon>Sphingobacteriaceae</taxon>
        <taxon>Mucilaginibacter</taxon>
    </lineage>
</organism>
<gene>
    <name evidence="3" type="ORF">GO620_001480</name>
</gene>
<evidence type="ECO:0000313" key="3">
    <source>
        <dbReference type="EMBL" id="QQL50150.1"/>
    </source>
</evidence>
<dbReference type="EMBL" id="CP066775">
    <property type="protein sequence ID" value="QQL50150.1"/>
    <property type="molecule type" value="Genomic_DNA"/>
</dbReference>
<dbReference type="NCBIfam" id="NF033542">
    <property type="entry name" value="transpos_IS110"/>
    <property type="match status" value="1"/>
</dbReference>